<gene>
    <name evidence="1" type="ORF">ATO8_15918</name>
</gene>
<protein>
    <submittedName>
        <fullName evidence="1">Uncharacterized protein</fullName>
    </submittedName>
</protein>
<dbReference type="AlphaFoldDB" id="W4HGB9"/>
<evidence type="ECO:0000313" key="2">
    <source>
        <dbReference type="Proteomes" id="UP000019063"/>
    </source>
</evidence>
<evidence type="ECO:0000313" key="1">
    <source>
        <dbReference type="EMBL" id="ETW11749.1"/>
    </source>
</evidence>
<reference evidence="1 2" key="1">
    <citation type="journal article" date="2014" name="Antonie Van Leeuwenhoek">
        <title>Roseivivax atlanticus sp. nov., isolated from surface seawater of the Atlantic Ocean.</title>
        <authorList>
            <person name="Li G."/>
            <person name="Lai Q."/>
            <person name="Liu X."/>
            <person name="Sun F."/>
            <person name="Shao Z."/>
        </authorList>
    </citation>
    <scope>NUCLEOTIDE SEQUENCE [LARGE SCALE GENOMIC DNA]</scope>
    <source>
        <strain evidence="1 2">22II-s10s</strain>
    </source>
</reference>
<dbReference type="EMBL" id="AQQW01000010">
    <property type="protein sequence ID" value="ETW11749.1"/>
    <property type="molecule type" value="Genomic_DNA"/>
</dbReference>
<dbReference type="STRING" id="1379903.ATO8_15918"/>
<dbReference type="RefSeq" id="WP_043845886.1">
    <property type="nucleotide sequence ID" value="NZ_AQQW01000010.1"/>
</dbReference>
<dbReference type="Proteomes" id="UP000019063">
    <property type="component" value="Unassembled WGS sequence"/>
</dbReference>
<name>W4HGB9_9RHOB</name>
<proteinExistence type="predicted"/>
<keyword evidence="2" id="KW-1185">Reference proteome</keyword>
<dbReference type="eggNOG" id="ENOG502Z7JV">
    <property type="taxonomic scope" value="Bacteria"/>
</dbReference>
<comment type="caution">
    <text evidence="1">The sequence shown here is derived from an EMBL/GenBank/DDBJ whole genome shotgun (WGS) entry which is preliminary data.</text>
</comment>
<accession>W4HGB9</accession>
<sequence length="294" mass="33237">MQVILHTGVHATDDDRLLRGLTRNAADWRDDGVAVPGPSRYRQLLSDAVHALAQGTPAPEAREVLLEAILTDDPEHVDRMVLSNRNFFCVPKLALQGGVLYARAEERVAAFKALFAGDEIELFMGVRNPATFLPALFAESPSTDFYDFVAGVDPRTLRWTDLVRRLRAAHPDVALTVWCNEDTPLIWGQILREMAGIELNRKIRGAFDLLSDIMEPEGMKRFRAYLSAHPNMTERQKRRVMVAFLDKYALDEAIEEELEIPVGWTEAVIDEMTEDYEDDMLTLERMRGVTVIAP</sequence>
<dbReference type="PATRIC" id="fig|1317118.6.peg.3272"/>
<organism evidence="1 2">
    <name type="scientific">Roseivivax marinus</name>
    <dbReference type="NCBI Taxonomy" id="1379903"/>
    <lineage>
        <taxon>Bacteria</taxon>
        <taxon>Pseudomonadati</taxon>
        <taxon>Pseudomonadota</taxon>
        <taxon>Alphaproteobacteria</taxon>
        <taxon>Rhodobacterales</taxon>
        <taxon>Roseobacteraceae</taxon>
        <taxon>Roseivivax</taxon>
    </lineage>
</organism>